<feature type="compositionally biased region" description="Polar residues" evidence="1">
    <location>
        <begin position="43"/>
        <end position="67"/>
    </location>
</feature>
<evidence type="ECO:0000313" key="2">
    <source>
        <dbReference type="EMBL" id="CAF4925227.1"/>
    </source>
</evidence>
<dbReference type="Proteomes" id="UP000663880">
    <property type="component" value="Unassembled WGS sequence"/>
</dbReference>
<feature type="region of interest" description="Disordered" evidence="1">
    <location>
        <begin position="38"/>
        <end position="90"/>
    </location>
</feature>
<reference evidence="2" key="1">
    <citation type="submission" date="2021-02" db="EMBL/GenBank/DDBJ databases">
        <authorList>
            <person name="Steward A R."/>
        </authorList>
    </citation>
    <scope>NUCLEOTIDE SEQUENCE</scope>
</reference>
<dbReference type="OrthoDB" id="296522at2759"/>
<evidence type="ECO:0000313" key="3">
    <source>
        <dbReference type="Proteomes" id="UP000663880"/>
    </source>
</evidence>
<keyword evidence="3" id="KW-1185">Reference proteome</keyword>
<accession>A0A821WJ37</accession>
<dbReference type="AlphaFoldDB" id="A0A821WJ37"/>
<dbReference type="EMBL" id="CAJOBZ010000061">
    <property type="protein sequence ID" value="CAF4925227.1"/>
    <property type="molecule type" value="Genomic_DNA"/>
</dbReference>
<protein>
    <submittedName>
        <fullName evidence="2">Uncharacterized protein</fullName>
    </submittedName>
</protein>
<comment type="caution">
    <text evidence="2">The sequence shown here is derived from an EMBL/GenBank/DDBJ whole genome shotgun (WGS) entry which is preliminary data.</text>
</comment>
<evidence type="ECO:0000256" key="1">
    <source>
        <dbReference type="SAM" id="MobiDB-lite"/>
    </source>
</evidence>
<proteinExistence type="predicted"/>
<name>A0A821WJ37_9NEOP</name>
<gene>
    <name evidence="2" type="ORF">PMACD_LOCUS13393</name>
</gene>
<organism evidence="2 3">
    <name type="scientific">Pieris macdunnoughi</name>
    <dbReference type="NCBI Taxonomy" id="345717"/>
    <lineage>
        <taxon>Eukaryota</taxon>
        <taxon>Metazoa</taxon>
        <taxon>Ecdysozoa</taxon>
        <taxon>Arthropoda</taxon>
        <taxon>Hexapoda</taxon>
        <taxon>Insecta</taxon>
        <taxon>Pterygota</taxon>
        <taxon>Neoptera</taxon>
        <taxon>Endopterygota</taxon>
        <taxon>Lepidoptera</taxon>
        <taxon>Glossata</taxon>
        <taxon>Ditrysia</taxon>
        <taxon>Papilionoidea</taxon>
        <taxon>Pieridae</taxon>
        <taxon>Pierinae</taxon>
        <taxon>Pieris</taxon>
    </lineage>
</organism>
<sequence>MSMLKVTSWVAWQEWSEDEKKPPRGIATRIINHHILFGKNGNKRGTSCSSQETTSLGNNGDSGSESSPIRLKDFKGHNHKAGMERSNLVS</sequence>